<keyword evidence="9" id="KW-0916">Viral movement protein</keyword>
<feature type="transmembrane region" description="Helical" evidence="13">
    <location>
        <begin position="72"/>
        <end position="91"/>
    </location>
</feature>
<evidence type="ECO:0000256" key="3">
    <source>
        <dbReference type="ARBA" id="ARBA00010321"/>
    </source>
</evidence>
<organism evidence="14">
    <name type="scientific">Papaya chlorotic spot associated virus</name>
    <dbReference type="NCBI Taxonomy" id="2978146"/>
    <lineage>
        <taxon>Viruses</taxon>
        <taxon>Riboviria</taxon>
        <taxon>Orthornavirae</taxon>
        <taxon>Kitrinoviricota</taxon>
        <taxon>Alsuviricetes</taxon>
        <taxon>Tymovirales</taxon>
        <taxon>Betaflexiviridae</taxon>
        <taxon>Quinvirinae</taxon>
        <taxon>Carlavirus</taxon>
    </lineage>
</organism>
<evidence type="ECO:0000256" key="10">
    <source>
        <dbReference type="ARBA" id="ARBA00023136"/>
    </source>
</evidence>
<evidence type="ECO:0000256" key="1">
    <source>
        <dbReference type="ARBA" id="ARBA00002252"/>
    </source>
</evidence>
<keyword evidence="8 13" id="KW-1133">Transmembrane helix</keyword>
<evidence type="ECO:0000256" key="5">
    <source>
        <dbReference type="ARBA" id="ARBA00022448"/>
    </source>
</evidence>
<keyword evidence="6 13" id="KW-0812">Transmembrane</keyword>
<evidence type="ECO:0000256" key="12">
    <source>
        <dbReference type="ARBA" id="ARBA00032240"/>
    </source>
</evidence>
<dbReference type="InterPro" id="IPR001896">
    <property type="entry name" value="Plant_vir_prot"/>
</dbReference>
<evidence type="ECO:0000256" key="2">
    <source>
        <dbReference type="ARBA" id="ARBA00004625"/>
    </source>
</evidence>
<keyword evidence="7" id="KW-1043">Host membrane</keyword>
<evidence type="ECO:0000313" key="14">
    <source>
        <dbReference type="EMBL" id="UXD78320.1"/>
    </source>
</evidence>
<evidence type="ECO:0000256" key="8">
    <source>
        <dbReference type="ARBA" id="ARBA00022989"/>
    </source>
</evidence>
<evidence type="ECO:0000256" key="11">
    <source>
        <dbReference type="ARBA" id="ARBA00023184"/>
    </source>
</evidence>
<evidence type="ECO:0000256" key="6">
    <source>
        <dbReference type="ARBA" id="ARBA00022692"/>
    </source>
</evidence>
<keyword evidence="5" id="KW-0813">Transport</keyword>
<proteinExistence type="inferred from homology"/>
<comment type="subcellular location">
    <subcellularLocation>
        <location evidence="2">Host endoplasmic reticulum membrane</location>
    </subcellularLocation>
</comment>
<evidence type="ECO:0000256" key="9">
    <source>
        <dbReference type="ARBA" id="ARBA00023031"/>
    </source>
</evidence>
<dbReference type="Pfam" id="PF01307">
    <property type="entry name" value="Plant_vir_prot"/>
    <property type="match status" value="1"/>
</dbReference>
<accession>A0A977PLX7</accession>
<evidence type="ECO:0000256" key="7">
    <source>
        <dbReference type="ARBA" id="ARBA00022870"/>
    </source>
</evidence>
<comment type="function">
    <text evidence="1">Plays a role in viral cell-to-cell propagation, by facilitating genome transport to neighboring plant cells through plasmosdesmata,.</text>
</comment>
<reference evidence="14" key="1">
    <citation type="submission" date="2021-05" db="EMBL/GenBank/DDBJ databases">
        <title>Molecular characterization of a novel carlavirus isolated from papaya.</title>
        <authorList>
            <person name="Lin C.-C."/>
            <person name="Chen T.-C."/>
        </authorList>
    </citation>
    <scope>NUCLEOTIDE SEQUENCE</scope>
    <source>
        <strain evidence="14">TW</strain>
    </source>
</reference>
<sequence length="106" mass="11426">MPLVAPPNHSKTLSYLVIGLSICLGIWALTRHTTPIAGDNIHRLPFGGCYKDGTKAILYNRPGKIPTSTFNFGKLEAFLGIVVLVGLLVVLSSRKSSVCHVCGRVH</sequence>
<protein>
    <recommendedName>
        <fullName evidence="4">Movement protein TGB2</fullName>
    </recommendedName>
    <alternativeName>
        <fullName evidence="12">Triple gene block 2 protein</fullName>
    </alternativeName>
</protein>
<feature type="transmembrane region" description="Helical" evidence="13">
    <location>
        <begin position="12"/>
        <end position="30"/>
    </location>
</feature>
<name>A0A977PLX7_9VIRU</name>
<keyword evidence="11" id="KW-1038">Host endoplasmic reticulum</keyword>
<dbReference type="GO" id="GO:0044167">
    <property type="term" value="C:host cell endoplasmic reticulum membrane"/>
    <property type="evidence" value="ECO:0007669"/>
    <property type="project" value="UniProtKB-SubCell"/>
</dbReference>
<evidence type="ECO:0000256" key="4">
    <source>
        <dbReference type="ARBA" id="ARBA00013304"/>
    </source>
</evidence>
<comment type="similarity">
    <text evidence="3">Belongs to the Tymovirales TGBp2 protein family.</text>
</comment>
<dbReference type="EMBL" id="MZ173553">
    <property type="protein sequence ID" value="UXD78320.1"/>
    <property type="molecule type" value="Genomic_RNA"/>
</dbReference>
<dbReference type="GO" id="GO:0046740">
    <property type="term" value="P:transport of virus in host, cell to cell"/>
    <property type="evidence" value="ECO:0007669"/>
    <property type="project" value="UniProtKB-KW"/>
</dbReference>
<evidence type="ECO:0000256" key="13">
    <source>
        <dbReference type="SAM" id="Phobius"/>
    </source>
</evidence>
<keyword evidence="10 13" id="KW-0472">Membrane</keyword>